<dbReference type="OrthoDB" id="606930at2"/>
<dbReference type="SUPFAM" id="SSF49464">
    <property type="entry name" value="Carboxypeptidase regulatory domain-like"/>
    <property type="match status" value="1"/>
</dbReference>
<reference evidence="3 4" key="1">
    <citation type="submission" date="2017-02" db="EMBL/GenBank/DDBJ databases">
        <authorList>
            <person name="Peterson S.W."/>
        </authorList>
    </citation>
    <scope>NUCLEOTIDE SEQUENCE [LARGE SCALE GENOMIC DNA]</scope>
    <source>
        <strain evidence="3 4">DSM 22335</strain>
    </source>
</reference>
<feature type="domain" description="Outer membrane protein beta-barrel" evidence="2">
    <location>
        <begin position="457"/>
        <end position="755"/>
    </location>
</feature>
<dbReference type="EMBL" id="FUWH01000001">
    <property type="protein sequence ID" value="SJZ33040.1"/>
    <property type="molecule type" value="Genomic_DNA"/>
</dbReference>
<feature type="domain" description="Outer membrane protein beta-barrel" evidence="2">
    <location>
        <begin position="773"/>
        <end position="907"/>
    </location>
</feature>
<dbReference type="STRING" id="413434.SAMN04488132_101138"/>
<dbReference type="SUPFAM" id="SSF56935">
    <property type="entry name" value="Porins"/>
    <property type="match status" value="1"/>
</dbReference>
<dbReference type="InterPro" id="IPR008969">
    <property type="entry name" value="CarboxyPept-like_regulatory"/>
</dbReference>
<keyword evidence="1" id="KW-0732">Signal</keyword>
<keyword evidence="4" id="KW-1185">Reference proteome</keyword>
<evidence type="ECO:0000256" key="1">
    <source>
        <dbReference type="SAM" id="SignalP"/>
    </source>
</evidence>
<dbReference type="Proteomes" id="UP000190888">
    <property type="component" value="Unassembled WGS sequence"/>
</dbReference>
<evidence type="ECO:0000313" key="3">
    <source>
        <dbReference type="EMBL" id="SJZ33040.1"/>
    </source>
</evidence>
<gene>
    <name evidence="3" type="ORF">SAMN04488132_101138</name>
</gene>
<organism evidence="3 4">
    <name type="scientific">Sediminibacterium ginsengisoli</name>
    <dbReference type="NCBI Taxonomy" id="413434"/>
    <lineage>
        <taxon>Bacteria</taxon>
        <taxon>Pseudomonadati</taxon>
        <taxon>Bacteroidota</taxon>
        <taxon>Chitinophagia</taxon>
        <taxon>Chitinophagales</taxon>
        <taxon>Chitinophagaceae</taxon>
        <taxon>Sediminibacterium</taxon>
    </lineage>
</organism>
<dbReference type="Pfam" id="PF13620">
    <property type="entry name" value="CarboxypepD_reg"/>
    <property type="match status" value="1"/>
</dbReference>
<dbReference type="AlphaFoldDB" id="A0A1T4JS58"/>
<name>A0A1T4JS58_9BACT</name>
<evidence type="ECO:0000259" key="2">
    <source>
        <dbReference type="Pfam" id="PF14905"/>
    </source>
</evidence>
<protein>
    <submittedName>
        <fullName evidence="3">Outer membrane receptor proteins, mostly Fe transport</fullName>
    </submittedName>
</protein>
<dbReference type="Gene3D" id="2.60.40.1120">
    <property type="entry name" value="Carboxypeptidase-like, regulatory domain"/>
    <property type="match status" value="1"/>
</dbReference>
<proteinExistence type="predicted"/>
<dbReference type="InterPro" id="IPR041700">
    <property type="entry name" value="OMP_b-brl_3"/>
</dbReference>
<feature type="chain" id="PRO_5013273039" evidence="1">
    <location>
        <begin position="21"/>
        <end position="927"/>
    </location>
</feature>
<dbReference type="Pfam" id="PF14905">
    <property type="entry name" value="OMP_b-brl_3"/>
    <property type="match status" value="2"/>
</dbReference>
<evidence type="ECO:0000313" key="4">
    <source>
        <dbReference type="Proteomes" id="UP000190888"/>
    </source>
</evidence>
<keyword evidence="3" id="KW-0675">Receptor</keyword>
<accession>A0A1T4JS58</accession>
<feature type="signal peptide" evidence="1">
    <location>
        <begin position="1"/>
        <end position="20"/>
    </location>
</feature>
<sequence length="927" mass="103443">MNCSKLLACFLACIPLLVHAQNSGQISGKIVDSVSGKPLSLATVSVFTAADTTLVTYRLSNDGGDFKVTGLPLSKQLRVIVSYSGYAVYRQEFSLTAEKSELNTGTVALVTNANTLDEVLVIAERPPVVVKRDTIEFNASAFKTLPSALVEDLLKKLPGVQLDADVNITVNGKKVNRIMVDGKDFFGGDPKMATRNLPANVIEKIQVVEDKEDAEQNPDKPKSDIGQVINLKLKKDVKKGWFGKAYAGGGTDERYETGGIINTFRDTLQLSLLGFANNLNKAGFGFNDIRSLGGFDRSGINSITSTSGGGLSVNGISFGGIGEGVQTSAGGGFNLNTEFKKNITLNGQYFYGQTRNDITELNSRKQFLGDTILTTTQKREEVQKTFNHRFGMGLKWRIDSLTRLEFRPGLVISDQESNRLTNISTESNKDGLLNQSNNRQQVNGHNVNYNHSLTLNKTFRKKGRSLNVYNYLYNDATGSDQYNNVLNTFYPTGSTTLDQLRDRDLVTTQVTLNTMYYEPISKSLSLRLAYLLNYTVNKDDLSTFNKNGGNGKYDQINPLLTNNIERTNLRNTAAGSLIWKYKALTVTATGNLLWLDLSNKFISAGKEVPMHYTYFLPGLYVNWKIFNVSYDKSITPPSLSDIQPVADNTNPLYINKGNPDLLPAERHNVSFSFFKNIPQQSLLLTGYLNGSFTNNGVIRSRTIDANGIQTTMPVNSDDIYSIYSNLYFNKQFKLNKSFQFTIGAGYNVNYNRNLILINNRKSATTTIDANPYVSGGINWKDKIEWNIAYTRGYNKTRYESNDFTDLDVNRHSLNTDIVLRWPKGIVWESNLNYRYNSQVAPGMPKSVALLGAGVTFLFLKEDKGQLKLSVSDLLNQNTSIFRYAADNYINDRQINVLQRYFMLTFTYNIRSFKGGKVGGSQKTFFFL</sequence>